<reference evidence="2 3" key="1">
    <citation type="submission" date="2021-03" db="EMBL/GenBank/DDBJ databases">
        <title>Genomic Encyclopedia of Type Strains, Phase III (KMG-III): the genomes of soil and plant-associated and newly described type strains.</title>
        <authorList>
            <person name="Whitman W."/>
        </authorList>
    </citation>
    <scope>NUCLEOTIDE SEQUENCE [LARGE SCALE GENOMIC DNA]</scope>
    <source>
        <strain evidence="2 3">IMMIB AFH-6</strain>
    </source>
</reference>
<name>A0ABS4SRY0_9PROT</name>
<feature type="domain" description="BioF2-like acetyltransferase" evidence="1">
    <location>
        <begin position="154"/>
        <end position="254"/>
    </location>
</feature>
<dbReference type="Pfam" id="PF13480">
    <property type="entry name" value="Acetyltransf_6"/>
    <property type="match status" value="1"/>
</dbReference>
<dbReference type="SUPFAM" id="SSF55729">
    <property type="entry name" value="Acyl-CoA N-acyltransferases (Nat)"/>
    <property type="match status" value="1"/>
</dbReference>
<dbReference type="InterPro" id="IPR016181">
    <property type="entry name" value="Acyl_CoA_acyltransferase"/>
</dbReference>
<dbReference type="Gene3D" id="3.40.630.30">
    <property type="match status" value="1"/>
</dbReference>
<sequence length="335" mass="37908">MHRTIFHEPWWLDVVSGGHWGTALSEKGGHVQGWLPYGTFKERGMTACGTPQLTRVLHPVLSVEGKKNESLNRRTLAIVSDLVAQLPSAHITHFVLGPDCPDALAWQMNGFRTRLLHTLVVDTRRPGFDAWSEMRDKTRNVIRRAEERLDAVPLPAIAFRTFYLENLDGVEPYFDSELIPRLSEAAESHGQGRILGAFDRHGELHAAVFFVWDERDYYYFLSTRTRRSAELGAVSLLIWHGIQDALARGLRFDFDGITSRERLQFMMGFGGAVAHRTVVEKGSLLFDARRHLGSFKQRVVQGQRVLMARLHEGRARRLNGDRNVPEAEAPAAPLP</sequence>
<evidence type="ECO:0000259" key="1">
    <source>
        <dbReference type="Pfam" id="PF13480"/>
    </source>
</evidence>
<evidence type="ECO:0000313" key="3">
    <source>
        <dbReference type="Proteomes" id="UP000781958"/>
    </source>
</evidence>
<proteinExistence type="predicted"/>
<gene>
    <name evidence="2" type="ORF">J2851_005125</name>
</gene>
<dbReference type="EMBL" id="JAGINP010000021">
    <property type="protein sequence ID" value="MBP2295320.1"/>
    <property type="molecule type" value="Genomic_DNA"/>
</dbReference>
<dbReference type="Proteomes" id="UP000781958">
    <property type="component" value="Unassembled WGS sequence"/>
</dbReference>
<protein>
    <recommendedName>
        <fullName evidence="1">BioF2-like acetyltransferase domain-containing protein</fullName>
    </recommendedName>
</protein>
<evidence type="ECO:0000313" key="2">
    <source>
        <dbReference type="EMBL" id="MBP2295320.1"/>
    </source>
</evidence>
<organism evidence="2 3">
    <name type="scientific">Azospirillum rugosum</name>
    <dbReference type="NCBI Taxonomy" id="416170"/>
    <lineage>
        <taxon>Bacteria</taxon>
        <taxon>Pseudomonadati</taxon>
        <taxon>Pseudomonadota</taxon>
        <taxon>Alphaproteobacteria</taxon>
        <taxon>Rhodospirillales</taxon>
        <taxon>Azospirillaceae</taxon>
        <taxon>Azospirillum</taxon>
    </lineage>
</organism>
<accession>A0ABS4SRY0</accession>
<keyword evidence="3" id="KW-1185">Reference proteome</keyword>
<dbReference type="InterPro" id="IPR038740">
    <property type="entry name" value="BioF2-like_GNAT_dom"/>
</dbReference>
<comment type="caution">
    <text evidence="2">The sequence shown here is derived from an EMBL/GenBank/DDBJ whole genome shotgun (WGS) entry which is preliminary data.</text>
</comment>
<dbReference type="RefSeq" id="WP_209769773.1">
    <property type="nucleotide sequence ID" value="NZ_JAGINP010000021.1"/>
</dbReference>